<gene>
    <name evidence="1" type="ORF">EF096_04345</name>
</gene>
<dbReference type="Pfam" id="PF20090">
    <property type="entry name" value="DUF6482"/>
    <property type="match status" value="1"/>
</dbReference>
<accession>A0ABX9XL87</accession>
<dbReference type="InterPro" id="IPR045508">
    <property type="entry name" value="DUF6482"/>
</dbReference>
<comment type="caution">
    <text evidence="1">The sequence shown here is derived from an EMBL/GenBank/DDBJ whole genome shotgun (WGS) entry which is preliminary data.</text>
</comment>
<evidence type="ECO:0000313" key="1">
    <source>
        <dbReference type="EMBL" id="ROZ87484.1"/>
    </source>
</evidence>
<organism evidence="1 2">
    <name type="scientific">Pseudomonas neustonica</name>
    <dbReference type="NCBI Taxonomy" id="2487346"/>
    <lineage>
        <taxon>Bacteria</taxon>
        <taxon>Pseudomonadati</taxon>
        <taxon>Pseudomonadota</taxon>
        <taxon>Gammaproteobacteria</taxon>
        <taxon>Pseudomonadales</taxon>
        <taxon>Pseudomonadaceae</taxon>
        <taxon>Pseudomonas</taxon>
    </lineage>
</organism>
<proteinExistence type="predicted"/>
<sequence>MTLQDMIKLATEGKICELELLSLEGGFYILRAQLQETCCTLLDNKGQTMQLRSTTHLRDLLSDLPASAPPLSCVLVQHVVHDEMCGAREGPIEPLRMPFSLTSTW</sequence>
<dbReference type="EMBL" id="RKKU01000003">
    <property type="protein sequence ID" value="ROZ87484.1"/>
    <property type="molecule type" value="Genomic_DNA"/>
</dbReference>
<protein>
    <submittedName>
        <fullName evidence="1">Metal ABC transporter ATPase</fullName>
    </submittedName>
</protein>
<name>A0ABX9XL87_9PSED</name>
<dbReference type="Proteomes" id="UP000275199">
    <property type="component" value="Unassembled WGS sequence"/>
</dbReference>
<reference evidence="1 2" key="1">
    <citation type="submission" date="2018-11" db="EMBL/GenBank/DDBJ databases">
        <authorList>
            <person name="Jang G.I."/>
            <person name="Hwang C.Y."/>
        </authorList>
    </citation>
    <scope>NUCLEOTIDE SEQUENCE [LARGE SCALE GENOMIC DNA]</scope>
    <source>
        <strain evidence="1 2">SSM26</strain>
    </source>
</reference>
<evidence type="ECO:0000313" key="2">
    <source>
        <dbReference type="Proteomes" id="UP000275199"/>
    </source>
</evidence>
<dbReference type="RefSeq" id="WP_123888392.1">
    <property type="nucleotide sequence ID" value="NZ_RKKU01000003.1"/>
</dbReference>
<keyword evidence="2" id="KW-1185">Reference proteome</keyword>